<comment type="similarity">
    <text evidence="1">Belongs to the short-chain dehydrogenases/reductases (SDR) family.</text>
</comment>
<keyword evidence="5" id="KW-1185">Reference proteome</keyword>
<sequence length="327" mass="34681">MSMHDSLITTKFDGTSTAWDVVEGLDLSNLPTIVTGASSGIGVETARALVGAGAEVTLAVRNISAGSAVADNIVRSTGNDCVRVVSLDLADSASIASFLDRWNGPLHLLINNAGIIPSTLLRTPEGWELQFATNYLGHFALSCGLHDALAKGARAQGDARIVSLSSGGHMRSPVVFDDIQFERRDYDPQVAYAQSKTADSLFVVEATRQWKADGIVANAVNPGGVASGLQRDFTQKQRDYLAEAQAAGVFVYKTAEQGAATTLVAAVSHEFSQTGGHYLSDCNEAPTVPNDSDLFANGNAVKEWAIDPSTARRLWMVSLSLLDQPVQ</sequence>
<dbReference type="InterPro" id="IPR036291">
    <property type="entry name" value="NAD(P)-bd_dom_sf"/>
</dbReference>
<organism evidence="4 5">
    <name type="scientific">Acidithrix ferrooxidans</name>
    <dbReference type="NCBI Taxonomy" id="1280514"/>
    <lineage>
        <taxon>Bacteria</taxon>
        <taxon>Bacillati</taxon>
        <taxon>Actinomycetota</taxon>
        <taxon>Acidimicrobiia</taxon>
        <taxon>Acidimicrobiales</taxon>
        <taxon>Acidimicrobiaceae</taxon>
        <taxon>Acidithrix</taxon>
    </lineage>
</organism>
<evidence type="ECO:0000256" key="1">
    <source>
        <dbReference type="ARBA" id="ARBA00006484"/>
    </source>
</evidence>
<dbReference type="PANTHER" id="PTHR24320">
    <property type="entry name" value="RETINOL DEHYDROGENASE"/>
    <property type="match status" value="1"/>
</dbReference>
<name>A0A0D8HHX7_9ACTN</name>
<dbReference type="GO" id="GO:0016491">
    <property type="term" value="F:oxidoreductase activity"/>
    <property type="evidence" value="ECO:0007669"/>
    <property type="project" value="UniProtKB-KW"/>
</dbReference>
<proteinExistence type="inferred from homology"/>
<dbReference type="SUPFAM" id="SSF51735">
    <property type="entry name" value="NAD(P)-binding Rossmann-fold domains"/>
    <property type="match status" value="1"/>
</dbReference>
<dbReference type="PATRIC" id="fig|1280514.3.peg.2083"/>
<evidence type="ECO:0000313" key="4">
    <source>
        <dbReference type="EMBL" id="KJF17523.1"/>
    </source>
</evidence>
<dbReference type="Proteomes" id="UP000032360">
    <property type="component" value="Unassembled WGS sequence"/>
</dbReference>
<dbReference type="STRING" id="1280514.AXFE_15820"/>
<protein>
    <recommendedName>
        <fullName evidence="3">Probable oxidoreductase</fullName>
    </recommendedName>
</protein>
<comment type="caution">
    <text evidence="4">The sequence shown here is derived from an EMBL/GenBank/DDBJ whole genome shotgun (WGS) entry which is preliminary data.</text>
</comment>
<gene>
    <name evidence="4" type="primary">polS</name>
    <name evidence="4" type="ORF">AXFE_15820</name>
</gene>
<dbReference type="AlphaFoldDB" id="A0A0D8HHX7"/>
<evidence type="ECO:0000256" key="2">
    <source>
        <dbReference type="ARBA" id="ARBA00023002"/>
    </source>
</evidence>
<reference evidence="4 5" key="1">
    <citation type="submission" date="2015-01" db="EMBL/GenBank/DDBJ databases">
        <title>Draft genome of the acidophilic iron oxidizer Acidithrix ferrooxidans strain Py-F3.</title>
        <authorList>
            <person name="Poehlein A."/>
            <person name="Eisen S."/>
            <person name="Schloemann M."/>
            <person name="Johnson B.D."/>
            <person name="Daniel R."/>
            <person name="Muehling M."/>
        </authorList>
    </citation>
    <scope>NUCLEOTIDE SEQUENCE [LARGE SCALE GENOMIC DNA]</scope>
    <source>
        <strain evidence="4 5">Py-F3</strain>
    </source>
</reference>
<dbReference type="Pfam" id="PF00106">
    <property type="entry name" value="adh_short"/>
    <property type="match status" value="1"/>
</dbReference>
<dbReference type="InterPro" id="IPR002347">
    <property type="entry name" value="SDR_fam"/>
</dbReference>
<evidence type="ECO:0000256" key="3">
    <source>
        <dbReference type="ARBA" id="ARBA00071493"/>
    </source>
</evidence>
<dbReference type="EMBL" id="JXYS01000036">
    <property type="protein sequence ID" value="KJF17523.1"/>
    <property type="molecule type" value="Genomic_DNA"/>
</dbReference>
<evidence type="ECO:0000313" key="5">
    <source>
        <dbReference type="Proteomes" id="UP000032360"/>
    </source>
</evidence>
<dbReference type="PANTHER" id="PTHR24320:SF272">
    <property type="entry name" value="NAD(P)-BINDING ROSSMANN-FOLD SUPERFAMILY PROTEIN"/>
    <property type="match status" value="1"/>
</dbReference>
<dbReference type="FunFam" id="3.40.50.720:FF:000594">
    <property type="entry name" value="Short-chain oxidoreductase"/>
    <property type="match status" value="1"/>
</dbReference>
<accession>A0A0D8HHX7</accession>
<dbReference type="Gene3D" id="3.40.50.720">
    <property type="entry name" value="NAD(P)-binding Rossmann-like Domain"/>
    <property type="match status" value="1"/>
</dbReference>
<keyword evidence="2 4" id="KW-0560">Oxidoreductase</keyword>
<dbReference type="PRINTS" id="PR00081">
    <property type="entry name" value="GDHRDH"/>
</dbReference>